<keyword evidence="4 10" id="KW-0812">Transmembrane</keyword>
<evidence type="ECO:0000256" key="7">
    <source>
        <dbReference type="ARBA" id="ARBA00023136"/>
    </source>
</evidence>
<dbReference type="Proteomes" id="UP001353858">
    <property type="component" value="Unassembled WGS sequence"/>
</dbReference>
<feature type="transmembrane region" description="Helical" evidence="11">
    <location>
        <begin position="460"/>
        <end position="482"/>
    </location>
</feature>
<evidence type="ECO:0000256" key="11">
    <source>
        <dbReference type="SAM" id="Phobius"/>
    </source>
</evidence>
<evidence type="ECO:0000256" key="3">
    <source>
        <dbReference type="ARBA" id="ARBA00022448"/>
    </source>
</evidence>
<feature type="transmembrane region" description="Helical" evidence="11">
    <location>
        <begin position="77"/>
        <end position="96"/>
    </location>
</feature>
<dbReference type="Pfam" id="PF00209">
    <property type="entry name" value="SNF"/>
    <property type="match status" value="1"/>
</dbReference>
<gene>
    <name evidence="12" type="ORF">RN001_011595</name>
</gene>
<keyword evidence="7 11" id="KW-0472">Membrane</keyword>
<accession>A0AAN7SM32</accession>
<feature type="binding site" evidence="8">
    <location>
        <position position="63"/>
    </location>
    <ligand>
        <name>Na(+)</name>
        <dbReference type="ChEBI" id="CHEBI:29101"/>
        <label>1</label>
    </ligand>
</feature>
<dbReference type="InterPro" id="IPR000175">
    <property type="entry name" value="Na/ntran_symport"/>
</dbReference>
<dbReference type="PROSITE" id="PS50267">
    <property type="entry name" value="NA_NEUROTRAN_SYMP_3"/>
    <property type="match status" value="1"/>
</dbReference>
<dbReference type="SUPFAM" id="SSF161070">
    <property type="entry name" value="SNF-like"/>
    <property type="match status" value="1"/>
</dbReference>
<evidence type="ECO:0000256" key="6">
    <source>
        <dbReference type="ARBA" id="ARBA00022989"/>
    </source>
</evidence>
<evidence type="ECO:0000256" key="8">
    <source>
        <dbReference type="PIRSR" id="PIRSR600175-1"/>
    </source>
</evidence>
<dbReference type="GO" id="GO:0005886">
    <property type="term" value="C:plasma membrane"/>
    <property type="evidence" value="ECO:0007669"/>
    <property type="project" value="TreeGrafter"/>
</dbReference>
<dbReference type="GO" id="GO:0015293">
    <property type="term" value="F:symporter activity"/>
    <property type="evidence" value="ECO:0007669"/>
    <property type="project" value="UniProtKB-KW"/>
</dbReference>
<comment type="similarity">
    <text evidence="2 10">Belongs to the sodium:neurotransmitter symporter (SNF) (TC 2.A.22) family.</text>
</comment>
<keyword evidence="13" id="KW-1185">Reference proteome</keyword>
<evidence type="ECO:0000256" key="10">
    <source>
        <dbReference type="RuleBase" id="RU003732"/>
    </source>
</evidence>
<dbReference type="NCBIfam" id="NF037979">
    <property type="entry name" value="Na_transp"/>
    <property type="match status" value="1"/>
</dbReference>
<organism evidence="12 13">
    <name type="scientific">Aquatica leii</name>
    <dbReference type="NCBI Taxonomy" id="1421715"/>
    <lineage>
        <taxon>Eukaryota</taxon>
        <taxon>Metazoa</taxon>
        <taxon>Ecdysozoa</taxon>
        <taxon>Arthropoda</taxon>
        <taxon>Hexapoda</taxon>
        <taxon>Insecta</taxon>
        <taxon>Pterygota</taxon>
        <taxon>Neoptera</taxon>
        <taxon>Endopterygota</taxon>
        <taxon>Coleoptera</taxon>
        <taxon>Polyphaga</taxon>
        <taxon>Elateriformia</taxon>
        <taxon>Elateroidea</taxon>
        <taxon>Lampyridae</taxon>
        <taxon>Luciolinae</taxon>
        <taxon>Aquatica</taxon>
    </lineage>
</organism>
<comment type="caution">
    <text evidence="12">The sequence shown here is derived from an EMBL/GenBank/DDBJ whole genome shotgun (WGS) entry which is preliminary data.</text>
</comment>
<dbReference type="PANTHER" id="PTHR11616">
    <property type="entry name" value="SODIUM/CHLORIDE DEPENDENT TRANSPORTER"/>
    <property type="match status" value="1"/>
</dbReference>
<keyword evidence="9" id="KW-1015">Disulfide bond</keyword>
<keyword evidence="3 10" id="KW-0813">Transport</keyword>
<feature type="transmembrane region" description="Helical" evidence="11">
    <location>
        <begin position="387"/>
        <end position="409"/>
    </location>
</feature>
<evidence type="ECO:0000313" key="12">
    <source>
        <dbReference type="EMBL" id="KAK4875173.1"/>
    </source>
</evidence>
<feature type="binding site" evidence="8">
    <location>
        <position position="403"/>
    </location>
    <ligand>
        <name>Na(+)</name>
        <dbReference type="ChEBI" id="CHEBI:29101"/>
        <label>1</label>
    </ligand>
</feature>
<keyword evidence="8" id="KW-0479">Metal-binding</keyword>
<feature type="transmembrane region" description="Helical" evidence="11">
    <location>
        <begin position="299"/>
        <end position="316"/>
    </location>
</feature>
<feature type="disulfide bond" evidence="9">
    <location>
        <begin position="164"/>
        <end position="173"/>
    </location>
</feature>
<dbReference type="EMBL" id="JARPUR010000005">
    <property type="protein sequence ID" value="KAK4875173.1"/>
    <property type="molecule type" value="Genomic_DNA"/>
</dbReference>
<feature type="transmembrane region" description="Helical" evidence="11">
    <location>
        <begin position="130"/>
        <end position="153"/>
    </location>
</feature>
<feature type="binding site" evidence="8">
    <location>
        <position position="334"/>
    </location>
    <ligand>
        <name>Na(+)</name>
        <dbReference type="ChEBI" id="CHEBI:29101"/>
        <label>1</label>
    </ligand>
</feature>
<feature type="transmembrane region" description="Helical" evidence="11">
    <location>
        <begin position="543"/>
        <end position="565"/>
    </location>
</feature>
<name>A0AAN7SM32_9COLE</name>
<feature type="binding site" evidence="8">
    <location>
        <position position="399"/>
    </location>
    <ligand>
        <name>Na(+)</name>
        <dbReference type="ChEBI" id="CHEBI:29101"/>
        <label>1</label>
    </ligand>
</feature>
<feature type="binding site" evidence="8">
    <location>
        <position position="59"/>
    </location>
    <ligand>
        <name>Na(+)</name>
        <dbReference type="ChEBI" id="CHEBI:29101"/>
        <label>1</label>
    </ligand>
</feature>
<feature type="transmembrane region" description="Helical" evidence="11">
    <location>
        <begin position="430"/>
        <end position="454"/>
    </location>
</feature>
<proteinExistence type="inferred from homology"/>
<dbReference type="PANTHER" id="PTHR11616:SF254">
    <property type="entry name" value="TRANSPORTER"/>
    <property type="match status" value="1"/>
</dbReference>
<evidence type="ECO:0000256" key="2">
    <source>
        <dbReference type="ARBA" id="ARBA00006459"/>
    </source>
</evidence>
<dbReference type="GO" id="GO:0006865">
    <property type="term" value="P:amino acid transport"/>
    <property type="evidence" value="ECO:0007669"/>
    <property type="project" value="TreeGrafter"/>
</dbReference>
<dbReference type="AlphaFoldDB" id="A0AAN7SM32"/>
<evidence type="ECO:0000313" key="13">
    <source>
        <dbReference type="Proteomes" id="UP001353858"/>
    </source>
</evidence>
<evidence type="ECO:0000256" key="5">
    <source>
        <dbReference type="ARBA" id="ARBA00022847"/>
    </source>
</evidence>
<evidence type="ECO:0000256" key="1">
    <source>
        <dbReference type="ARBA" id="ARBA00004141"/>
    </source>
</evidence>
<keyword evidence="5 10" id="KW-0769">Symport</keyword>
<feature type="binding site" evidence="8">
    <location>
        <position position="402"/>
    </location>
    <ligand>
        <name>Na(+)</name>
        <dbReference type="ChEBI" id="CHEBI:29101"/>
        <label>1</label>
    </ligand>
</feature>
<comment type="subcellular location">
    <subcellularLocation>
        <location evidence="1">Membrane</location>
        <topology evidence="1">Multi-pass membrane protein</topology>
    </subcellularLocation>
</comment>
<evidence type="ECO:0000256" key="4">
    <source>
        <dbReference type="ARBA" id="ARBA00022692"/>
    </source>
</evidence>
<feature type="transmembrane region" description="Helical" evidence="11">
    <location>
        <begin position="502"/>
        <end position="523"/>
    </location>
</feature>
<dbReference type="PRINTS" id="PR00176">
    <property type="entry name" value="NANEUSMPORT"/>
</dbReference>
<evidence type="ECO:0000256" key="9">
    <source>
        <dbReference type="PIRSR" id="PIRSR600175-2"/>
    </source>
</evidence>
<dbReference type="InterPro" id="IPR037272">
    <property type="entry name" value="SNS_sf"/>
</dbReference>
<sequence>MTSLKEKLRNCTPFKSTATMTKPITSSEIDLSSSKENKMERGSWSNKLDFLFSCISLSVGLGNVWRFPYLCYKNGGGAFLVTYTIAMIFCGIPIFFQEVSIGQYLGSGGMTFVGQLCPLLKGVGYSTMTIVFLLDVYYCIIIAWTILYFISIFLKLPSLPWATCGNWWNTKSCYEFSDNSTTRNITVSTSSLQSPVEEFFEKKVLRISKGIDQLDGVQWELLGCLFLGWLIIYLIIRKGLHQSGKIVWFTALCPYVILITLLVKAVTLEGASVGLLHYITPRWNELLSVEPWMEGATQIFFAYSIGCGALPALGSYNRFHHNCYKDAVITCIINTLTSIIAGCVTFAVLGHMAIEKNCDIGNVVQSGPGLVFLTYPEIVLKLPGAPFWAAAFFFMLLILGIDSAFCLVESFITGVVDNWPDQLRPHRDKLTIIICVTMFLLGIPMVTHGGIYIFQLMDYYSASGMSLLWVCFFQTIAISWVFGTEKLSLCIKEMIGMKTNNFLIICWKYCAPLVMLVIFFAHCITYKSLTYGKTYIYPQWAEYIGFVISLSSMLWVPGYAIYYLLATKGSILENLKSGIQAQYKHRELSGNVNPLHDSNNDNQYIC</sequence>
<protein>
    <recommendedName>
        <fullName evidence="10">Transporter</fullName>
    </recommendedName>
</protein>
<keyword evidence="8" id="KW-0915">Sodium</keyword>
<keyword evidence="6 11" id="KW-1133">Transmembrane helix</keyword>
<dbReference type="PROSITE" id="PS00610">
    <property type="entry name" value="NA_NEUROTRAN_SYMP_1"/>
    <property type="match status" value="1"/>
</dbReference>
<feature type="transmembrane region" description="Helical" evidence="11">
    <location>
        <begin position="328"/>
        <end position="354"/>
    </location>
</feature>
<reference evidence="13" key="1">
    <citation type="submission" date="2023-01" db="EMBL/GenBank/DDBJ databases">
        <title>Key to firefly adult light organ development and bioluminescence: homeobox transcription factors regulate luciferase expression and transportation to peroxisome.</title>
        <authorList>
            <person name="Fu X."/>
        </authorList>
    </citation>
    <scope>NUCLEOTIDE SEQUENCE [LARGE SCALE GENOMIC DNA]</scope>
</reference>
<dbReference type="GO" id="GO:0035725">
    <property type="term" value="P:sodium ion transmembrane transport"/>
    <property type="evidence" value="ECO:0007669"/>
    <property type="project" value="TreeGrafter"/>
</dbReference>
<feature type="transmembrane region" description="Helical" evidence="11">
    <location>
        <begin position="248"/>
        <end position="279"/>
    </location>
</feature>
<feature type="transmembrane region" description="Helical" evidence="11">
    <location>
        <begin position="217"/>
        <end position="236"/>
    </location>
</feature>
<dbReference type="GO" id="GO:0046872">
    <property type="term" value="F:metal ion binding"/>
    <property type="evidence" value="ECO:0007669"/>
    <property type="project" value="UniProtKB-KW"/>
</dbReference>